<feature type="transmembrane region" description="Helical" evidence="6">
    <location>
        <begin position="168"/>
        <end position="185"/>
    </location>
</feature>
<dbReference type="Gene3D" id="1.20.1740.10">
    <property type="entry name" value="Amino acid/polyamine transporter I"/>
    <property type="match status" value="1"/>
</dbReference>
<reference evidence="7 8" key="1">
    <citation type="submission" date="2024-09" db="EMBL/GenBank/DDBJ databases">
        <authorList>
            <person name="Salinas-Garcia M.A."/>
            <person name="Prieme A."/>
        </authorList>
    </citation>
    <scope>NUCLEOTIDE SEQUENCE [LARGE SCALE GENOMIC DNA]</scope>
    <source>
        <strain evidence="7 8">DSM 21081</strain>
    </source>
</reference>
<evidence type="ECO:0000256" key="1">
    <source>
        <dbReference type="ARBA" id="ARBA00004651"/>
    </source>
</evidence>
<evidence type="ECO:0000313" key="8">
    <source>
        <dbReference type="Proteomes" id="UP001575652"/>
    </source>
</evidence>
<dbReference type="PANTHER" id="PTHR42770:SF7">
    <property type="entry name" value="MEMBRANE PROTEIN"/>
    <property type="match status" value="1"/>
</dbReference>
<dbReference type="Proteomes" id="UP001575652">
    <property type="component" value="Unassembled WGS sequence"/>
</dbReference>
<keyword evidence="2" id="KW-1003">Cell membrane</keyword>
<dbReference type="EMBL" id="JBHDLJ010000017">
    <property type="protein sequence ID" value="MFB0836048.1"/>
    <property type="molecule type" value="Genomic_DNA"/>
</dbReference>
<feature type="transmembrane region" description="Helical" evidence="6">
    <location>
        <begin position="321"/>
        <end position="346"/>
    </location>
</feature>
<organism evidence="7 8">
    <name type="scientific">Arthrobacter halodurans</name>
    <dbReference type="NCBI Taxonomy" id="516699"/>
    <lineage>
        <taxon>Bacteria</taxon>
        <taxon>Bacillati</taxon>
        <taxon>Actinomycetota</taxon>
        <taxon>Actinomycetes</taxon>
        <taxon>Micrococcales</taxon>
        <taxon>Micrococcaceae</taxon>
        <taxon>Arthrobacter</taxon>
    </lineage>
</organism>
<dbReference type="Pfam" id="PF13520">
    <property type="entry name" value="AA_permease_2"/>
    <property type="match status" value="1"/>
</dbReference>
<evidence type="ECO:0000256" key="3">
    <source>
        <dbReference type="ARBA" id="ARBA00022692"/>
    </source>
</evidence>
<feature type="transmembrane region" description="Helical" evidence="6">
    <location>
        <begin position="478"/>
        <end position="503"/>
    </location>
</feature>
<evidence type="ECO:0000256" key="2">
    <source>
        <dbReference type="ARBA" id="ARBA00022475"/>
    </source>
</evidence>
<dbReference type="InterPro" id="IPR002293">
    <property type="entry name" value="AA/rel_permease1"/>
</dbReference>
<comment type="subcellular location">
    <subcellularLocation>
        <location evidence="1">Cell membrane</location>
        <topology evidence="1">Multi-pass membrane protein</topology>
    </subcellularLocation>
</comment>
<dbReference type="InterPro" id="IPR050367">
    <property type="entry name" value="APC_superfamily"/>
</dbReference>
<evidence type="ECO:0000256" key="5">
    <source>
        <dbReference type="ARBA" id="ARBA00023136"/>
    </source>
</evidence>
<dbReference type="PANTHER" id="PTHR42770">
    <property type="entry name" value="AMINO ACID TRANSPORTER-RELATED"/>
    <property type="match status" value="1"/>
</dbReference>
<feature type="transmembrane region" description="Helical" evidence="6">
    <location>
        <begin position="43"/>
        <end position="63"/>
    </location>
</feature>
<feature type="transmembrane region" description="Helical" evidence="6">
    <location>
        <begin position="410"/>
        <end position="432"/>
    </location>
</feature>
<sequence length="525" mass="54025">MSSIQRTIAAPGSGAALGTNNAIRSGVAGDPAGPGKGLRGGQIGLAAAVVIGVSTIAPAYVLTSSVGPTAEAVGNHLPAIFIVGFIPMFLVALGYRELNAAMPDNGTTFTWTWKAFGPRAGWMGGWAMLAANIIVLSNLAGVAVDFLYLCLAQATGRPELAELAADPLVNIATCLALVAAAVWVSSRGLHTTRGVQLALVLLQVLVLAWFFAAALGQAGRQAGSPAFSWDWFNPLNIGSFSAFAVGLSLSIFAFWGWDVCLTMNEETRDGGRASGIAAGATAVVVLALYLAGSVAATLFAGTGDTGLGLANPEHSGNLFAALAHPVMGPFAILLSLSVLASCAASLQSTMISPARSLLAMGHHGALPARFARIHPRFGTPVFATVFAGVASAGFYALMRVLSTNVLNDTILALGMMICFYYGMTALACVWYFRRSSFTSARHFLLRFAAPLAGGIALVAVFLQTAVDSWDPAYGSGSHAFGVGLVFLVGVGIIAVGALFLVGAGRRRPGFYGRPKTEGPVTGPSL</sequence>
<proteinExistence type="predicted"/>
<feature type="transmembrane region" description="Helical" evidence="6">
    <location>
        <begin position="444"/>
        <end position="466"/>
    </location>
</feature>
<evidence type="ECO:0000256" key="6">
    <source>
        <dbReference type="SAM" id="Phobius"/>
    </source>
</evidence>
<feature type="transmembrane region" description="Helical" evidence="6">
    <location>
        <begin position="126"/>
        <end position="148"/>
    </location>
</feature>
<keyword evidence="4 6" id="KW-1133">Transmembrane helix</keyword>
<feature type="transmembrane region" description="Helical" evidence="6">
    <location>
        <begin position="276"/>
        <end position="301"/>
    </location>
</feature>
<keyword evidence="3 6" id="KW-0812">Transmembrane</keyword>
<feature type="transmembrane region" description="Helical" evidence="6">
    <location>
        <begin position="235"/>
        <end position="255"/>
    </location>
</feature>
<protein>
    <submittedName>
        <fullName evidence="7">APC family permease</fullName>
    </submittedName>
</protein>
<dbReference type="RefSeq" id="WP_373973225.1">
    <property type="nucleotide sequence ID" value="NZ_JBHDLJ010000017.1"/>
</dbReference>
<name>A0ABV4UV24_9MICC</name>
<feature type="transmembrane region" description="Helical" evidence="6">
    <location>
        <begin position="75"/>
        <end position="95"/>
    </location>
</feature>
<keyword evidence="5 6" id="KW-0472">Membrane</keyword>
<accession>A0ABV4UV24</accession>
<evidence type="ECO:0000313" key="7">
    <source>
        <dbReference type="EMBL" id="MFB0836048.1"/>
    </source>
</evidence>
<keyword evidence="8" id="KW-1185">Reference proteome</keyword>
<feature type="transmembrane region" description="Helical" evidence="6">
    <location>
        <begin position="377"/>
        <end position="398"/>
    </location>
</feature>
<dbReference type="PIRSF" id="PIRSF006060">
    <property type="entry name" value="AA_transporter"/>
    <property type="match status" value="1"/>
</dbReference>
<comment type="caution">
    <text evidence="7">The sequence shown here is derived from an EMBL/GenBank/DDBJ whole genome shotgun (WGS) entry which is preliminary data.</text>
</comment>
<feature type="transmembrane region" description="Helical" evidence="6">
    <location>
        <begin position="197"/>
        <end position="215"/>
    </location>
</feature>
<evidence type="ECO:0000256" key="4">
    <source>
        <dbReference type="ARBA" id="ARBA00022989"/>
    </source>
</evidence>
<gene>
    <name evidence="7" type="ORF">ACETWP_15770</name>
</gene>